<name>A0A8C6Y8X5_NAJNA</name>
<reference evidence="2" key="2">
    <citation type="submission" date="2025-09" db="UniProtKB">
        <authorList>
            <consortium name="Ensembl"/>
        </authorList>
    </citation>
    <scope>IDENTIFICATION</scope>
</reference>
<reference evidence="2" key="1">
    <citation type="submission" date="2025-08" db="UniProtKB">
        <authorList>
            <consortium name="Ensembl"/>
        </authorList>
    </citation>
    <scope>IDENTIFICATION</scope>
</reference>
<dbReference type="Proteomes" id="UP000694559">
    <property type="component" value="Unplaced"/>
</dbReference>
<dbReference type="AlphaFoldDB" id="A0A8C6Y8X5"/>
<proteinExistence type="predicted"/>
<evidence type="ECO:0000256" key="1">
    <source>
        <dbReference type="SAM" id="MobiDB-lite"/>
    </source>
</evidence>
<sequence>MSLPSGNLEDAAKQRPKDSKMRREELDNPQPEGKRLKLGNEEGHLRKEGADDWEKSHLGREESGTQTDGEGQTVSRRCFCSGHRRKAFGKDFLPCHFDREESGVSHRGTFFREMTLKKGGKSHGGVVGLGEINISMTKLVHVRTRWERK</sequence>
<organism evidence="2 3">
    <name type="scientific">Naja naja</name>
    <name type="common">Indian cobra</name>
    <dbReference type="NCBI Taxonomy" id="35670"/>
    <lineage>
        <taxon>Eukaryota</taxon>
        <taxon>Metazoa</taxon>
        <taxon>Chordata</taxon>
        <taxon>Craniata</taxon>
        <taxon>Vertebrata</taxon>
        <taxon>Euteleostomi</taxon>
        <taxon>Lepidosauria</taxon>
        <taxon>Squamata</taxon>
        <taxon>Bifurcata</taxon>
        <taxon>Unidentata</taxon>
        <taxon>Episquamata</taxon>
        <taxon>Toxicofera</taxon>
        <taxon>Serpentes</taxon>
        <taxon>Colubroidea</taxon>
        <taxon>Elapidae</taxon>
        <taxon>Elapinae</taxon>
        <taxon>Naja</taxon>
    </lineage>
</organism>
<keyword evidence="3" id="KW-1185">Reference proteome</keyword>
<feature type="compositionally biased region" description="Basic and acidic residues" evidence="1">
    <location>
        <begin position="10"/>
        <end position="63"/>
    </location>
</feature>
<feature type="region of interest" description="Disordered" evidence="1">
    <location>
        <begin position="1"/>
        <end position="76"/>
    </location>
</feature>
<dbReference type="OrthoDB" id="9049576at2759"/>
<evidence type="ECO:0000313" key="2">
    <source>
        <dbReference type="Ensembl" id="ENSNNAP00000025476.1"/>
    </source>
</evidence>
<dbReference type="Ensembl" id="ENSNNAT00000026710.1">
    <property type="protein sequence ID" value="ENSNNAP00000025476.1"/>
    <property type="gene ID" value="ENSNNAG00000016640.1"/>
</dbReference>
<evidence type="ECO:0000313" key="3">
    <source>
        <dbReference type="Proteomes" id="UP000694559"/>
    </source>
</evidence>
<accession>A0A8C6Y8X5</accession>
<feature type="compositionally biased region" description="Polar residues" evidence="1">
    <location>
        <begin position="64"/>
        <end position="75"/>
    </location>
</feature>
<protein>
    <submittedName>
        <fullName evidence="2">Uncharacterized protein</fullName>
    </submittedName>
</protein>
<dbReference type="GeneTree" id="ENSGT00990000211170"/>